<name>A0A0B7N1K4_9FUNG</name>
<evidence type="ECO:0000256" key="1">
    <source>
        <dbReference type="SAM" id="MobiDB-lite"/>
    </source>
</evidence>
<dbReference type="EMBL" id="LN721303">
    <property type="protein sequence ID" value="CEP09263.1"/>
    <property type="molecule type" value="Genomic_DNA"/>
</dbReference>
<reference evidence="2 3" key="1">
    <citation type="submission" date="2014-09" db="EMBL/GenBank/DDBJ databases">
        <authorList>
            <person name="Ellenberger Sabrina"/>
        </authorList>
    </citation>
    <scope>NUCLEOTIDE SEQUENCE [LARGE SCALE GENOMIC DNA]</scope>
    <source>
        <strain evidence="2 3">CBS 412.66</strain>
    </source>
</reference>
<accession>A0A0B7N1K4</accession>
<evidence type="ECO:0000313" key="2">
    <source>
        <dbReference type="EMBL" id="CEP09263.1"/>
    </source>
</evidence>
<dbReference type="Proteomes" id="UP000054107">
    <property type="component" value="Unassembled WGS sequence"/>
</dbReference>
<dbReference type="AlphaFoldDB" id="A0A0B7N1K4"/>
<evidence type="ECO:0000313" key="3">
    <source>
        <dbReference type="Proteomes" id="UP000054107"/>
    </source>
</evidence>
<protein>
    <submittedName>
        <fullName evidence="2">Uncharacterized protein</fullName>
    </submittedName>
</protein>
<proteinExistence type="predicted"/>
<dbReference type="OrthoDB" id="5573882at2759"/>
<organism evidence="2 3">
    <name type="scientific">Parasitella parasitica</name>
    <dbReference type="NCBI Taxonomy" id="35722"/>
    <lineage>
        <taxon>Eukaryota</taxon>
        <taxon>Fungi</taxon>
        <taxon>Fungi incertae sedis</taxon>
        <taxon>Mucoromycota</taxon>
        <taxon>Mucoromycotina</taxon>
        <taxon>Mucoromycetes</taxon>
        <taxon>Mucorales</taxon>
        <taxon>Mucorineae</taxon>
        <taxon>Mucoraceae</taxon>
        <taxon>Parasitella</taxon>
    </lineage>
</organism>
<sequence>MVALINPNENTPKAAKKAMLIKPYGTIPKHNKKKLSVSKKPTATTTATSAPYPFFSSLTTTSTSSFLSFINNLFSNEQQHCKDLGPPVGFMPRNTHHASKTQMSQLDVIVPVSVSSPIDCYYNDRNTDSVCLDNCSSLSTSSGSSNSESSLFSLYMDDDARDQVRNGLTDHSGMSTTALSDILCEHYVQTQMNMPYNSNNDDYIDVPLETFCMYEAPSPSSSSSSAVDNNQSRSISTLLLDEPPKEWILVETLSKQPKRLQPKPQSQEQVKEEEVPDEQVKVEEQQKDIVIMNRYYHDRDTRTNAAYLRMIVAEVNMMRAQKIVGPLRPRRVLPKRSDRFMHRPSPLQLIMV</sequence>
<gene>
    <name evidence="2" type="primary">PARPA_02740.1 scaffold 5218</name>
</gene>
<feature type="compositionally biased region" description="Basic and acidic residues" evidence="1">
    <location>
        <begin position="269"/>
        <end position="280"/>
    </location>
</feature>
<keyword evidence="3" id="KW-1185">Reference proteome</keyword>
<feature type="region of interest" description="Disordered" evidence="1">
    <location>
        <begin position="256"/>
        <end position="280"/>
    </location>
</feature>